<keyword evidence="3" id="KW-1185">Reference proteome</keyword>
<evidence type="ECO:0000313" key="3">
    <source>
        <dbReference type="Proteomes" id="UP000799428"/>
    </source>
</evidence>
<dbReference type="OrthoDB" id="3921377at2759"/>
<feature type="region of interest" description="Disordered" evidence="1">
    <location>
        <begin position="170"/>
        <end position="202"/>
    </location>
</feature>
<evidence type="ECO:0000313" key="2">
    <source>
        <dbReference type="EMBL" id="KAF2713610.1"/>
    </source>
</evidence>
<dbReference type="EMBL" id="MU005765">
    <property type="protein sequence ID" value="KAF2713610.1"/>
    <property type="molecule type" value="Genomic_DNA"/>
</dbReference>
<evidence type="ECO:0000256" key="1">
    <source>
        <dbReference type="SAM" id="MobiDB-lite"/>
    </source>
</evidence>
<sequence length="246" mass="26974">MDSAIMSTRPHPSISTSGLSTTRQRKFTGSRLNAHGMPKPPLSSPSARSFHAHRFSNRQSPSLASPPLSPMSPMSPTGTLIDSAPSTPAWSPRSEASTWDSNTLLVLSPVSSAPSSPNPSFPEPTWEMVSPAMPAQMPFPPSHHVHQSNSMSSSDARSLMHRGHHIVWEPQTATTPPPEEMADTAPEAKDSGGESTHTLALGKFATKVRSIWRRKPASEKKSSKTKKRRRVYEDLDRLEDVHWTEM</sequence>
<dbReference type="AlphaFoldDB" id="A0A6G1KLD2"/>
<proteinExistence type="predicted"/>
<protein>
    <submittedName>
        <fullName evidence="2">Uncharacterized protein</fullName>
    </submittedName>
</protein>
<accession>A0A6G1KLD2</accession>
<feature type="compositionally biased region" description="Polar residues" evidence="1">
    <location>
        <begin position="77"/>
        <end position="96"/>
    </location>
</feature>
<dbReference type="Proteomes" id="UP000799428">
    <property type="component" value="Unassembled WGS sequence"/>
</dbReference>
<organism evidence="2 3">
    <name type="scientific">Pleomassaria siparia CBS 279.74</name>
    <dbReference type="NCBI Taxonomy" id="1314801"/>
    <lineage>
        <taxon>Eukaryota</taxon>
        <taxon>Fungi</taxon>
        <taxon>Dikarya</taxon>
        <taxon>Ascomycota</taxon>
        <taxon>Pezizomycotina</taxon>
        <taxon>Dothideomycetes</taxon>
        <taxon>Pleosporomycetidae</taxon>
        <taxon>Pleosporales</taxon>
        <taxon>Pleomassariaceae</taxon>
        <taxon>Pleomassaria</taxon>
    </lineage>
</organism>
<feature type="compositionally biased region" description="Polar residues" evidence="1">
    <location>
        <begin position="13"/>
        <end position="22"/>
    </location>
</feature>
<name>A0A6G1KLD2_9PLEO</name>
<reference evidence="2" key="1">
    <citation type="journal article" date="2020" name="Stud. Mycol.">
        <title>101 Dothideomycetes genomes: a test case for predicting lifestyles and emergence of pathogens.</title>
        <authorList>
            <person name="Haridas S."/>
            <person name="Albert R."/>
            <person name="Binder M."/>
            <person name="Bloem J."/>
            <person name="Labutti K."/>
            <person name="Salamov A."/>
            <person name="Andreopoulos B."/>
            <person name="Baker S."/>
            <person name="Barry K."/>
            <person name="Bills G."/>
            <person name="Bluhm B."/>
            <person name="Cannon C."/>
            <person name="Castanera R."/>
            <person name="Culley D."/>
            <person name="Daum C."/>
            <person name="Ezra D."/>
            <person name="Gonzalez J."/>
            <person name="Henrissat B."/>
            <person name="Kuo A."/>
            <person name="Liang C."/>
            <person name="Lipzen A."/>
            <person name="Lutzoni F."/>
            <person name="Magnuson J."/>
            <person name="Mondo S."/>
            <person name="Nolan M."/>
            <person name="Ohm R."/>
            <person name="Pangilinan J."/>
            <person name="Park H.-J."/>
            <person name="Ramirez L."/>
            <person name="Alfaro M."/>
            <person name="Sun H."/>
            <person name="Tritt A."/>
            <person name="Yoshinaga Y."/>
            <person name="Zwiers L.-H."/>
            <person name="Turgeon B."/>
            <person name="Goodwin S."/>
            <person name="Spatafora J."/>
            <person name="Crous P."/>
            <person name="Grigoriev I."/>
        </authorList>
    </citation>
    <scope>NUCLEOTIDE SEQUENCE</scope>
    <source>
        <strain evidence="2">CBS 279.74</strain>
    </source>
</reference>
<feature type="region of interest" description="Disordered" evidence="1">
    <location>
        <begin position="1"/>
        <end position="96"/>
    </location>
</feature>
<feature type="region of interest" description="Disordered" evidence="1">
    <location>
        <begin position="211"/>
        <end position="230"/>
    </location>
</feature>
<gene>
    <name evidence="2" type="ORF">K504DRAFT_142225</name>
</gene>
<feature type="compositionally biased region" description="Low complexity" evidence="1">
    <location>
        <begin position="60"/>
        <end position="76"/>
    </location>
</feature>